<dbReference type="Proteomes" id="UP001055125">
    <property type="component" value="Unassembled WGS sequence"/>
</dbReference>
<reference evidence="2" key="2">
    <citation type="submission" date="2021-08" db="EMBL/GenBank/DDBJ databases">
        <authorList>
            <person name="Tani A."/>
            <person name="Ola A."/>
            <person name="Ogura Y."/>
            <person name="Katsura K."/>
            <person name="Hayashi T."/>
        </authorList>
    </citation>
    <scope>NUCLEOTIDE SEQUENCE</scope>
    <source>
        <strain evidence="2">DSM 19015</strain>
    </source>
</reference>
<dbReference type="PANTHER" id="PTHR33121:SF70">
    <property type="entry name" value="SIGNALING PROTEIN YKOW"/>
    <property type="match status" value="1"/>
</dbReference>
<dbReference type="SMART" id="SM00052">
    <property type="entry name" value="EAL"/>
    <property type="match status" value="1"/>
</dbReference>
<organism evidence="2 3">
    <name type="scientific">Methylobacterium iners</name>
    <dbReference type="NCBI Taxonomy" id="418707"/>
    <lineage>
        <taxon>Bacteria</taxon>
        <taxon>Pseudomonadati</taxon>
        <taxon>Pseudomonadota</taxon>
        <taxon>Alphaproteobacteria</taxon>
        <taxon>Hyphomicrobiales</taxon>
        <taxon>Methylobacteriaceae</taxon>
        <taxon>Methylobacterium</taxon>
    </lineage>
</organism>
<dbReference type="InterPro" id="IPR050706">
    <property type="entry name" value="Cyclic-di-GMP_PDE-like"/>
</dbReference>
<accession>A0ABQ4RXM4</accession>
<feature type="domain" description="EAL" evidence="1">
    <location>
        <begin position="4"/>
        <end position="258"/>
    </location>
</feature>
<dbReference type="RefSeq" id="WP_238244469.1">
    <property type="nucleotide sequence ID" value="NZ_BPQP01000035.1"/>
</dbReference>
<dbReference type="InterPro" id="IPR001633">
    <property type="entry name" value="EAL_dom"/>
</dbReference>
<evidence type="ECO:0000313" key="3">
    <source>
        <dbReference type="Proteomes" id="UP001055125"/>
    </source>
</evidence>
<comment type="caution">
    <text evidence="2">The sequence shown here is derived from an EMBL/GenBank/DDBJ whole genome shotgun (WGS) entry which is preliminary data.</text>
</comment>
<dbReference type="InterPro" id="IPR035919">
    <property type="entry name" value="EAL_sf"/>
</dbReference>
<dbReference type="SUPFAM" id="SSF141868">
    <property type="entry name" value="EAL domain-like"/>
    <property type="match status" value="1"/>
</dbReference>
<name>A0ABQ4RXM4_9HYPH</name>
<reference evidence="2" key="1">
    <citation type="journal article" date="2021" name="Front. Microbiol.">
        <title>Comprehensive Comparative Genomics and Phenotyping of Methylobacterium Species.</title>
        <authorList>
            <person name="Alessa O."/>
            <person name="Ogura Y."/>
            <person name="Fujitani Y."/>
            <person name="Takami H."/>
            <person name="Hayashi T."/>
            <person name="Sahin N."/>
            <person name="Tani A."/>
        </authorList>
    </citation>
    <scope>NUCLEOTIDE SEQUENCE</scope>
    <source>
        <strain evidence="2">DSM 19015</strain>
    </source>
</reference>
<dbReference type="EMBL" id="BPQP01000035">
    <property type="protein sequence ID" value="GJD95326.1"/>
    <property type="molecule type" value="Genomic_DNA"/>
</dbReference>
<evidence type="ECO:0000259" key="1">
    <source>
        <dbReference type="PROSITE" id="PS50883"/>
    </source>
</evidence>
<dbReference type="PROSITE" id="PS50883">
    <property type="entry name" value="EAL"/>
    <property type="match status" value="1"/>
</dbReference>
<dbReference type="Pfam" id="PF00563">
    <property type="entry name" value="EAL"/>
    <property type="match status" value="1"/>
</dbReference>
<protein>
    <submittedName>
        <fullName evidence="2">Signaling protein</fullName>
    </submittedName>
</protein>
<dbReference type="CDD" id="cd01948">
    <property type="entry name" value="EAL"/>
    <property type="match status" value="1"/>
</dbReference>
<evidence type="ECO:0000313" key="2">
    <source>
        <dbReference type="EMBL" id="GJD95326.1"/>
    </source>
</evidence>
<sequence>MIARRTLHDELTRALEAGEFVLHYQPQVALQTGRVIGVEALLRWQHPLRGLLLPGAFLPALEAHPIAPTIGRWIVDEACRQVAAWRDAGLPTIRVAVNLFGAHLQGGGLAGEVMDAIGRHGLPADALEIELTERIALHSEDAALDPIRLLHGEGVAIAFDDFGTGYASLSSLKRFPLTRLKIDRSFVRDVLTDRHDADIIRAILGMAQSFGLDVIAEGIETPEQESILRAMGCREGQGYLYGKAMPPQALADLVARDCLIMPGLSAA</sequence>
<keyword evidence="3" id="KW-1185">Reference proteome</keyword>
<dbReference type="Gene3D" id="3.20.20.450">
    <property type="entry name" value="EAL domain"/>
    <property type="match status" value="1"/>
</dbReference>
<dbReference type="PANTHER" id="PTHR33121">
    <property type="entry name" value="CYCLIC DI-GMP PHOSPHODIESTERASE PDEF"/>
    <property type="match status" value="1"/>
</dbReference>
<gene>
    <name evidence="2" type="ORF">OCOJLMKI_2538</name>
</gene>
<proteinExistence type="predicted"/>